<proteinExistence type="predicted"/>
<comment type="caution">
    <text evidence="1">The sequence shown here is derived from an EMBL/GenBank/DDBJ whole genome shotgun (WGS) entry which is preliminary data.</text>
</comment>
<dbReference type="Proteomes" id="UP001062846">
    <property type="component" value="Chromosome 13"/>
</dbReference>
<organism evidence="1 2">
    <name type="scientific">Rhododendron molle</name>
    <name type="common">Chinese azalea</name>
    <name type="synonym">Azalea mollis</name>
    <dbReference type="NCBI Taxonomy" id="49168"/>
    <lineage>
        <taxon>Eukaryota</taxon>
        <taxon>Viridiplantae</taxon>
        <taxon>Streptophyta</taxon>
        <taxon>Embryophyta</taxon>
        <taxon>Tracheophyta</taxon>
        <taxon>Spermatophyta</taxon>
        <taxon>Magnoliopsida</taxon>
        <taxon>eudicotyledons</taxon>
        <taxon>Gunneridae</taxon>
        <taxon>Pentapetalae</taxon>
        <taxon>asterids</taxon>
        <taxon>Ericales</taxon>
        <taxon>Ericaceae</taxon>
        <taxon>Ericoideae</taxon>
        <taxon>Rhodoreae</taxon>
        <taxon>Rhododendron</taxon>
    </lineage>
</organism>
<name>A0ACC0LA99_RHOML</name>
<reference evidence="1" key="1">
    <citation type="submission" date="2022-02" db="EMBL/GenBank/DDBJ databases">
        <title>Plant Genome Project.</title>
        <authorList>
            <person name="Zhang R.-G."/>
        </authorList>
    </citation>
    <scope>NUCLEOTIDE SEQUENCE</scope>
    <source>
        <strain evidence="1">AT1</strain>
    </source>
</reference>
<gene>
    <name evidence="1" type="ORF">RHMOL_Rhmol13G0233800</name>
</gene>
<protein>
    <submittedName>
        <fullName evidence="1">Uncharacterized protein</fullName>
    </submittedName>
</protein>
<evidence type="ECO:0000313" key="1">
    <source>
        <dbReference type="EMBL" id="KAI8525487.1"/>
    </source>
</evidence>
<evidence type="ECO:0000313" key="2">
    <source>
        <dbReference type="Proteomes" id="UP001062846"/>
    </source>
</evidence>
<sequence length="982" mass="106917">MIVRTYGRRNRGKGGGGDDDDDVFSDGFDESILSQENPQDVYSFAFSSQDSSHWSLNSEPYASNSSQEARELSIIPPRRHGNGGGYGEGEEGCFRKSKKARVNGNHKGFDLLPKRVKSGAVAGTATLMETQECGEMMEHVDEVNFALDGLRKGGQQIRVRRASLLSLLSICGTASRRRLLRTHGMARTIIDAVLGLPFDDSPSNLAAAALFYILTSDGQDEHLLDSPSCIRFLIKLLKPLTHGVSKDKASTISSKLIALRKNVDILQDTSKGTDSTSAAIMLKVQEVLVSCKEMKSSDGKDNAMTTSKLTPKWIALLTIEKACLSTISLEVKCHSNCLSPALPAVKHLQLHVEWWHWWWWDVVWDECGCSEDLVWEGCGGVVVVGLTEIQLCWLKSGISVKREKRGRVGGCVLVLCGLSLLYIGGWVCVVDLMPTWLCPSKLGLALRCLEKSSFSSQELEENAVVESLVLLLKCLKIMENATFLSKDNQCHLLEMKGSFNHQGSPRSFTKLIISVIKILSGLSLSRNSCGNSDDDNFCNISNGTHNHSEMLLLTDRKEGGDEIISISSSLRCSSIEGTSSQKSFSLSQNSRWLSTGRSEVSKPTSETTTSSGAGTFLLKMRVDSSTSSSSSGAPVKGNDSKLKFSLGKKCKVAEDTNFKLLEDSLDPFAFQEDEFEPSKWDLLSGVGSVGKISEAQNRKAAYREKEIGRQSQLISCQQESNNGENPYSGASCSSALVEEKSSLLAECLLTAVKVLMNLTNDNPMGCQQIAACGGLETLSSLIAGHFPSFSSSLSPFRDISDNTLSNSNLEIEHQNESHLSDQELDFLVAILGLLVNLVEKDGENRSMLAAAIVSLPGVQGLEEERHSNVIPLLCSIFLANQGAGEAAEEGRALALDDEEALLQGEKEAEKMIVEAYAALLLAFLSTESMSIRGAIAECLPDHKLAILVPVLERFVEFHLTLNMISPETHTTVLEVIESCRVP</sequence>
<dbReference type="EMBL" id="CM046400">
    <property type="protein sequence ID" value="KAI8525487.1"/>
    <property type="molecule type" value="Genomic_DNA"/>
</dbReference>
<keyword evidence="2" id="KW-1185">Reference proteome</keyword>
<accession>A0ACC0LA99</accession>